<dbReference type="Proteomes" id="UP001220962">
    <property type="component" value="Chromosome"/>
</dbReference>
<evidence type="ECO:0000259" key="3">
    <source>
        <dbReference type="PROSITE" id="PS51677"/>
    </source>
</evidence>
<dbReference type="InterPro" id="IPR011330">
    <property type="entry name" value="Glyco_hydro/deAcase_b/a-brl"/>
</dbReference>
<dbReference type="Pfam" id="PF01522">
    <property type="entry name" value="Polysacc_deac_1"/>
    <property type="match status" value="1"/>
</dbReference>
<evidence type="ECO:0000256" key="2">
    <source>
        <dbReference type="ARBA" id="ARBA00022801"/>
    </source>
</evidence>
<dbReference type="AlphaFoldDB" id="A0AAX3N6S2"/>
<proteinExistence type="predicted"/>
<dbReference type="PANTHER" id="PTHR10587:SF133">
    <property type="entry name" value="CHITIN DEACETYLASE 1-RELATED"/>
    <property type="match status" value="1"/>
</dbReference>
<organism evidence="4 5">
    <name type="scientific">Paenibacillus urinalis</name>
    <dbReference type="NCBI Taxonomy" id="521520"/>
    <lineage>
        <taxon>Bacteria</taxon>
        <taxon>Bacillati</taxon>
        <taxon>Bacillota</taxon>
        <taxon>Bacilli</taxon>
        <taxon>Bacillales</taxon>
        <taxon>Paenibacillaceae</taxon>
        <taxon>Paenibacillus</taxon>
    </lineage>
</organism>
<dbReference type="SUPFAM" id="SSF88713">
    <property type="entry name" value="Glycoside hydrolase/deacetylase"/>
    <property type="match status" value="1"/>
</dbReference>
<dbReference type="GO" id="GO:0046872">
    <property type="term" value="F:metal ion binding"/>
    <property type="evidence" value="ECO:0007669"/>
    <property type="project" value="UniProtKB-KW"/>
</dbReference>
<dbReference type="GO" id="GO:0005975">
    <property type="term" value="P:carbohydrate metabolic process"/>
    <property type="evidence" value="ECO:0007669"/>
    <property type="project" value="InterPro"/>
</dbReference>
<keyword evidence="2" id="KW-0378">Hydrolase</keyword>
<protein>
    <submittedName>
        <fullName evidence="4">Polysaccharide deacetylase family protein</fullName>
    </submittedName>
</protein>
<dbReference type="EMBL" id="CP118101">
    <property type="protein sequence ID" value="WDH84382.1"/>
    <property type="molecule type" value="Genomic_DNA"/>
</dbReference>
<dbReference type="GO" id="GO:0016810">
    <property type="term" value="F:hydrolase activity, acting on carbon-nitrogen (but not peptide) bonds"/>
    <property type="evidence" value="ECO:0007669"/>
    <property type="project" value="InterPro"/>
</dbReference>
<dbReference type="PANTHER" id="PTHR10587">
    <property type="entry name" value="GLYCOSYL TRANSFERASE-RELATED"/>
    <property type="match status" value="1"/>
</dbReference>
<dbReference type="InterPro" id="IPR050248">
    <property type="entry name" value="Polysacc_deacetylase_ArnD"/>
</dbReference>
<accession>A0AAX3N6S2</accession>
<sequence>MNLIGFKIAMAAAVFMQLVHPMTDHSSAPVVKDRAYYEARGEIVWEAPIKEKLIALTFDDGPDRNETAQILDILKKHKAKATFFVLGKWAKERPELIAREIAEGHEVGNHTYHHTFGDQIKEQDTYLKELADADQAIEDASGVRPTLFRPPGGVYNDVVVRSAQARGYSIVLWSWHQDTGDWNRPGKQRIINKVLRNARNGDIVLFHDNVHGKSQTIEALEHILPELTKQGYRCVTVSELLEAKQREVMELP</sequence>
<keyword evidence="1" id="KW-0479">Metal-binding</keyword>
<reference evidence="4" key="1">
    <citation type="submission" date="2023-02" db="EMBL/GenBank/DDBJ databases">
        <title>Pathogen: clinical or host-associated sample.</title>
        <authorList>
            <person name="Hergert J."/>
            <person name="Casey R."/>
            <person name="Wagner J."/>
            <person name="Young E.L."/>
            <person name="Oakeson K.F."/>
        </authorList>
    </citation>
    <scope>NUCLEOTIDE SEQUENCE</scope>
    <source>
        <strain evidence="4">2022CK-00830</strain>
    </source>
</reference>
<evidence type="ECO:0000313" key="4">
    <source>
        <dbReference type="EMBL" id="WDH84382.1"/>
    </source>
</evidence>
<dbReference type="Gene3D" id="3.20.20.370">
    <property type="entry name" value="Glycoside hydrolase/deacetylase"/>
    <property type="match status" value="1"/>
</dbReference>
<name>A0AAX3N6S2_9BACL</name>
<dbReference type="PROSITE" id="PS51677">
    <property type="entry name" value="NODB"/>
    <property type="match status" value="1"/>
</dbReference>
<dbReference type="InterPro" id="IPR002509">
    <property type="entry name" value="NODB_dom"/>
</dbReference>
<evidence type="ECO:0000256" key="1">
    <source>
        <dbReference type="ARBA" id="ARBA00022723"/>
    </source>
</evidence>
<gene>
    <name evidence="4" type="ORF">PUW23_09305</name>
</gene>
<dbReference type="GO" id="GO:0016020">
    <property type="term" value="C:membrane"/>
    <property type="evidence" value="ECO:0007669"/>
    <property type="project" value="TreeGrafter"/>
</dbReference>
<evidence type="ECO:0000313" key="5">
    <source>
        <dbReference type="Proteomes" id="UP001220962"/>
    </source>
</evidence>
<dbReference type="RefSeq" id="WP_274359762.1">
    <property type="nucleotide sequence ID" value="NZ_CP118101.1"/>
</dbReference>
<feature type="domain" description="NodB homology" evidence="3">
    <location>
        <begin position="52"/>
        <end position="235"/>
    </location>
</feature>
<dbReference type="CDD" id="cd10917">
    <property type="entry name" value="CE4_NodB_like_6s_7s"/>
    <property type="match status" value="1"/>
</dbReference>